<feature type="region of interest" description="Disordered" evidence="1">
    <location>
        <begin position="404"/>
        <end position="428"/>
    </location>
</feature>
<dbReference type="AlphaFoldDB" id="A0A699HLV6"/>
<gene>
    <name evidence="3" type="ORF">Tci_393966</name>
</gene>
<feature type="compositionally biased region" description="Basic residues" evidence="1">
    <location>
        <begin position="415"/>
        <end position="424"/>
    </location>
</feature>
<organism evidence="3">
    <name type="scientific">Tanacetum cinerariifolium</name>
    <name type="common">Dalmatian daisy</name>
    <name type="synonym">Chrysanthemum cinerariifolium</name>
    <dbReference type="NCBI Taxonomy" id="118510"/>
    <lineage>
        <taxon>Eukaryota</taxon>
        <taxon>Viridiplantae</taxon>
        <taxon>Streptophyta</taxon>
        <taxon>Embryophyta</taxon>
        <taxon>Tracheophyta</taxon>
        <taxon>Spermatophyta</taxon>
        <taxon>Magnoliopsida</taxon>
        <taxon>eudicotyledons</taxon>
        <taxon>Gunneridae</taxon>
        <taxon>Pentapetalae</taxon>
        <taxon>asterids</taxon>
        <taxon>campanulids</taxon>
        <taxon>Asterales</taxon>
        <taxon>Asteraceae</taxon>
        <taxon>Asteroideae</taxon>
        <taxon>Anthemideae</taxon>
        <taxon>Anthemidinae</taxon>
        <taxon>Tanacetum</taxon>
    </lineage>
</organism>
<accession>A0A699HLV6</accession>
<dbReference type="CDD" id="cd09272">
    <property type="entry name" value="RNase_HI_RT_Ty1"/>
    <property type="match status" value="1"/>
</dbReference>
<dbReference type="SUPFAM" id="SSF56672">
    <property type="entry name" value="DNA/RNA polymerases"/>
    <property type="match status" value="1"/>
</dbReference>
<dbReference type="InterPro" id="IPR013103">
    <property type="entry name" value="RVT_2"/>
</dbReference>
<comment type="caution">
    <text evidence="3">The sequence shown here is derived from an EMBL/GenBank/DDBJ whole genome shotgun (WGS) entry which is preliminary data.</text>
</comment>
<dbReference type="PANTHER" id="PTHR11439">
    <property type="entry name" value="GAG-POL-RELATED RETROTRANSPOSON"/>
    <property type="match status" value="1"/>
</dbReference>
<dbReference type="EMBL" id="BKCJ010160895">
    <property type="protein sequence ID" value="GEY21992.1"/>
    <property type="molecule type" value="Genomic_DNA"/>
</dbReference>
<feature type="non-terminal residue" evidence="3">
    <location>
        <position position="518"/>
    </location>
</feature>
<evidence type="ECO:0000313" key="3">
    <source>
        <dbReference type="EMBL" id="GEY21992.1"/>
    </source>
</evidence>
<feature type="domain" description="Reverse transcriptase Ty1/copia-type" evidence="2">
    <location>
        <begin position="2"/>
        <end position="107"/>
    </location>
</feature>
<proteinExistence type="predicted"/>
<evidence type="ECO:0000256" key="1">
    <source>
        <dbReference type="SAM" id="MobiDB-lite"/>
    </source>
</evidence>
<protein>
    <recommendedName>
        <fullName evidence="2">Reverse transcriptase Ty1/copia-type domain-containing protein</fullName>
    </recommendedName>
</protein>
<dbReference type="PANTHER" id="PTHR11439:SF483">
    <property type="entry name" value="PEPTIDE SYNTHASE GLIP-LIKE, PUTATIVE (AFU_ORTHOLOGUE AFUA_3G12920)-RELATED"/>
    <property type="match status" value="1"/>
</dbReference>
<name>A0A699HLV6_TANCI</name>
<dbReference type="Pfam" id="PF07727">
    <property type="entry name" value="RVT_2"/>
    <property type="match status" value="1"/>
</dbReference>
<reference evidence="3" key="1">
    <citation type="journal article" date="2019" name="Sci. Rep.">
        <title>Draft genome of Tanacetum cinerariifolium, the natural source of mosquito coil.</title>
        <authorList>
            <person name="Yamashiro T."/>
            <person name="Shiraishi A."/>
            <person name="Satake H."/>
            <person name="Nakayama K."/>
        </authorList>
    </citation>
    <scope>NUCLEOTIDE SEQUENCE</scope>
</reference>
<sequence length="518" mass="58953">MLSSFLISQHFSKGIVDPTLFTLQAGNDLLLVQIYVDDIIFASTNTAMCNEFANQMYTKFKMSMMGQMSFFLGFKVPEASSLTSLNMLLKLLKKYGMHTTDSVDTTMVEKHKLDEDLQGKPVDAKLYHGMIGSLMYLTSSRPDLIYAVCLCARYQAKPTEKHLQAVKRIFRYLKRTINMGLWYSKDTDMSLTAYADVDDVGCQDTRQAGYISLSGCCSQIIWMRSQFKDYGFQFNKIPLYCDNMCAIALCCNNVQHSRAKHIDFRYHFIKEQLKNGIVELYFVRTEYQLAEIFTKPLQRERFNFLIDKIVVLDAIALTPCYPAFLITADVPEGRHFDALPSEEDTVSFLRELGHTRIINSLKDVVVHQMHQTWRTFAALIHRGAVPPKIARKFKKASLSKKDSSLVPIDDEPAKKGKRVKRSAKKSTTTPATCIVIREAPMETQSKRKEKVDVARGKGIELLSEVALAKKAQIKEKITCSCFHGFIDKDLINLVIPDVRRFGQSQSKNENNADLVKVK</sequence>
<dbReference type="InterPro" id="IPR043502">
    <property type="entry name" value="DNA/RNA_pol_sf"/>
</dbReference>
<evidence type="ECO:0000259" key="2">
    <source>
        <dbReference type="Pfam" id="PF07727"/>
    </source>
</evidence>